<evidence type="ECO:0000259" key="7">
    <source>
        <dbReference type="PROSITE" id="PS50103"/>
    </source>
</evidence>
<dbReference type="EMBL" id="JAIWYP010000014">
    <property type="protein sequence ID" value="KAH3711641.1"/>
    <property type="molecule type" value="Genomic_DNA"/>
</dbReference>
<name>A0A9D4C5Q6_DREPO</name>
<evidence type="ECO:0000256" key="5">
    <source>
        <dbReference type="PROSITE-ProRule" id="PRU00723"/>
    </source>
</evidence>
<dbReference type="GO" id="GO:0008270">
    <property type="term" value="F:zinc ion binding"/>
    <property type="evidence" value="ECO:0007669"/>
    <property type="project" value="UniProtKB-KW"/>
</dbReference>
<reference evidence="9" key="1">
    <citation type="journal article" date="2019" name="bioRxiv">
        <title>The Genome of the Zebra Mussel, Dreissena polymorpha: A Resource for Invasive Species Research.</title>
        <authorList>
            <person name="McCartney M.A."/>
            <person name="Auch B."/>
            <person name="Kono T."/>
            <person name="Mallez S."/>
            <person name="Zhang Y."/>
            <person name="Obille A."/>
            <person name="Becker A."/>
            <person name="Abrahante J.E."/>
            <person name="Garbe J."/>
            <person name="Badalamenti J.P."/>
            <person name="Herman A."/>
            <person name="Mangelson H."/>
            <person name="Liachko I."/>
            <person name="Sullivan S."/>
            <person name="Sone E.D."/>
            <person name="Koren S."/>
            <person name="Silverstein K.A.T."/>
            <person name="Beckman K.B."/>
            <person name="Gohl D.M."/>
        </authorList>
    </citation>
    <scope>NUCLEOTIDE SEQUENCE</scope>
    <source>
        <strain evidence="9">Duluth1</strain>
        <tissue evidence="9">Whole animal</tissue>
    </source>
</reference>
<dbReference type="Proteomes" id="UP000828390">
    <property type="component" value="Unassembled WGS sequence"/>
</dbReference>
<dbReference type="FunFam" id="4.10.1000.10:FF:000001">
    <property type="entry name" value="zinc finger CCCH domain-containing protein 15-like"/>
    <property type="match status" value="1"/>
</dbReference>
<feature type="domain" description="C3H1-type" evidence="7">
    <location>
        <begin position="146"/>
        <end position="174"/>
    </location>
</feature>
<keyword evidence="1 5" id="KW-0479">Metal-binding</keyword>
<dbReference type="Pfam" id="PF00642">
    <property type="entry name" value="zf-CCCH"/>
    <property type="match status" value="2"/>
</dbReference>
<keyword evidence="4 5" id="KW-0862">Zinc</keyword>
<evidence type="ECO:0000256" key="6">
    <source>
        <dbReference type="SAM" id="MobiDB-lite"/>
    </source>
</evidence>
<keyword evidence="2" id="KW-0677">Repeat</keyword>
<protein>
    <recommendedName>
        <fullName evidence="7">C3H1-type domain-containing protein</fullName>
    </recommendedName>
</protein>
<feature type="domain" description="C3H1-type" evidence="7">
    <location>
        <begin position="108"/>
        <end position="136"/>
    </location>
</feature>
<dbReference type="Gene3D" id="4.10.1000.10">
    <property type="entry name" value="Zinc finger, CCCH-type"/>
    <property type="match status" value="2"/>
</dbReference>
<evidence type="ECO:0000313" key="8">
    <source>
        <dbReference type="EMBL" id="KAH3711641.1"/>
    </source>
</evidence>
<sequence>MSSAFVPTQFLGDIGDFVLRQNMLRQQQQQCAERRNTLGAAINVQRNRNFSVGNFTPVPANATVIMDNQTGLSEHKKLDRSYSEPCERLLNNNTNLNTQQKQPVNSSRYKTELCRPFEENGHCKYADKCQFAHGAHELKSLQRHPKYKTELCRTFHSKGFCPYGPRCNFVHNDESVSKANEQNNRITAAHNVQQSHLATQQYFQHISPPSLSQSPPPTVQRPTSINFNSSFTGSLGSSAESSPPSSVGSESPSLSPVFFGEDLLNSGLGLPLNNSLNFDNSTNSNVFSSSLMPEFGFDLSPLNIQTVSSVDSLAQHFGALLNLNNQTNKSVWNDREWSASFFSNAPTSPPDSISGESVGSFSSFGTSNSSSMSTCGSPMEVGKNFRLPVFSHISQ</sequence>
<dbReference type="GO" id="GO:0003729">
    <property type="term" value="F:mRNA binding"/>
    <property type="evidence" value="ECO:0007669"/>
    <property type="project" value="InterPro"/>
</dbReference>
<accession>A0A9D4C5Q6</accession>
<dbReference type="PROSITE" id="PS50103">
    <property type="entry name" value="ZF_C3H1"/>
    <property type="match status" value="2"/>
</dbReference>
<dbReference type="PANTHER" id="PTHR12547:SF18">
    <property type="entry name" value="PROTEIN TIS11"/>
    <property type="match status" value="1"/>
</dbReference>
<feature type="zinc finger region" description="C3H1-type" evidence="5">
    <location>
        <begin position="146"/>
        <end position="174"/>
    </location>
</feature>
<keyword evidence="3 5" id="KW-0863">Zinc-finger</keyword>
<evidence type="ECO:0000313" key="9">
    <source>
        <dbReference type="EMBL" id="KAH3717509.1"/>
    </source>
</evidence>
<proteinExistence type="predicted"/>
<dbReference type="SMART" id="SM00356">
    <property type="entry name" value="ZnF_C3H1"/>
    <property type="match status" value="2"/>
</dbReference>
<evidence type="ECO:0000256" key="4">
    <source>
        <dbReference type="ARBA" id="ARBA00022833"/>
    </source>
</evidence>
<dbReference type="InterPro" id="IPR045877">
    <property type="entry name" value="ZFP36-like"/>
</dbReference>
<dbReference type="OrthoDB" id="410307at2759"/>
<evidence type="ECO:0000256" key="3">
    <source>
        <dbReference type="ARBA" id="ARBA00022771"/>
    </source>
</evidence>
<evidence type="ECO:0000256" key="1">
    <source>
        <dbReference type="ARBA" id="ARBA00022723"/>
    </source>
</evidence>
<feature type="zinc finger region" description="C3H1-type" evidence="5">
    <location>
        <begin position="108"/>
        <end position="136"/>
    </location>
</feature>
<evidence type="ECO:0000313" key="10">
    <source>
        <dbReference type="Proteomes" id="UP000828390"/>
    </source>
</evidence>
<dbReference type="FunFam" id="4.10.1000.10:FF:000002">
    <property type="entry name" value="Zinc finger protein 36, C3H1 type-like 1"/>
    <property type="match status" value="1"/>
</dbReference>
<gene>
    <name evidence="9" type="ORF">DPMN_060299</name>
    <name evidence="8" type="ORF">DPMN_071312</name>
</gene>
<feature type="region of interest" description="Disordered" evidence="6">
    <location>
        <begin position="206"/>
        <end position="253"/>
    </location>
</feature>
<evidence type="ECO:0000256" key="2">
    <source>
        <dbReference type="ARBA" id="ARBA00022737"/>
    </source>
</evidence>
<dbReference type="EMBL" id="JAIWYP010000013">
    <property type="protein sequence ID" value="KAH3717509.1"/>
    <property type="molecule type" value="Genomic_DNA"/>
</dbReference>
<comment type="caution">
    <text evidence="9">The sequence shown here is derived from an EMBL/GenBank/DDBJ whole genome shotgun (WGS) entry which is preliminary data.</text>
</comment>
<dbReference type="SUPFAM" id="SSF90229">
    <property type="entry name" value="CCCH zinc finger"/>
    <property type="match status" value="2"/>
</dbReference>
<feature type="compositionally biased region" description="Low complexity" evidence="6">
    <location>
        <begin position="229"/>
        <end position="253"/>
    </location>
</feature>
<dbReference type="PANTHER" id="PTHR12547">
    <property type="entry name" value="CCCH ZINC FINGER/TIS11-RELATED"/>
    <property type="match status" value="1"/>
</dbReference>
<dbReference type="InterPro" id="IPR000571">
    <property type="entry name" value="Znf_CCCH"/>
</dbReference>
<keyword evidence="10" id="KW-1185">Reference proteome</keyword>
<dbReference type="AlphaFoldDB" id="A0A9D4C5Q6"/>
<reference evidence="9" key="2">
    <citation type="submission" date="2020-11" db="EMBL/GenBank/DDBJ databases">
        <authorList>
            <person name="McCartney M.A."/>
            <person name="Auch B."/>
            <person name="Kono T."/>
            <person name="Mallez S."/>
            <person name="Becker A."/>
            <person name="Gohl D.M."/>
            <person name="Silverstein K.A.T."/>
            <person name="Koren S."/>
            <person name="Bechman K.B."/>
            <person name="Herman A."/>
            <person name="Abrahante J.E."/>
            <person name="Garbe J."/>
        </authorList>
    </citation>
    <scope>NUCLEOTIDE SEQUENCE</scope>
    <source>
        <strain evidence="9">Duluth1</strain>
        <tissue evidence="9">Whole animal</tissue>
    </source>
</reference>
<dbReference type="InterPro" id="IPR036855">
    <property type="entry name" value="Znf_CCCH_sf"/>
</dbReference>
<organism evidence="9 10">
    <name type="scientific">Dreissena polymorpha</name>
    <name type="common">Zebra mussel</name>
    <name type="synonym">Mytilus polymorpha</name>
    <dbReference type="NCBI Taxonomy" id="45954"/>
    <lineage>
        <taxon>Eukaryota</taxon>
        <taxon>Metazoa</taxon>
        <taxon>Spiralia</taxon>
        <taxon>Lophotrochozoa</taxon>
        <taxon>Mollusca</taxon>
        <taxon>Bivalvia</taxon>
        <taxon>Autobranchia</taxon>
        <taxon>Heteroconchia</taxon>
        <taxon>Euheterodonta</taxon>
        <taxon>Imparidentia</taxon>
        <taxon>Neoheterodontei</taxon>
        <taxon>Myida</taxon>
        <taxon>Dreissenoidea</taxon>
        <taxon>Dreissenidae</taxon>
        <taxon>Dreissena</taxon>
    </lineage>
</organism>